<evidence type="ECO:0000313" key="2">
    <source>
        <dbReference type="Proteomes" id="UP000646211"/>
    </source>
</evidence>
<evidence type="ECO:0000313" key="1">
    <source>
        <dbReference type="EMBL" id="MBF2707051.1"/>
    </source>
</evidence>
<proteinExistence type="predicted"/>
<sequence>MENNNQSPKLRTVNKSVSAFPLNQFPKDFPFLLGKEIIYLLASKGKPELEGSDWENIFANCIGADWKPSNVGLDDVVMGNTAWGAKTVKAKNPSKQKKIRLISGRNSPNYSYGERSDQKADAKLIGKLVLEIWNERVSSIREKYKHLRTVVLLKSDDLSEVAVFEFDTIRYDYELYDWEWNKRGNLIGTNIKTGELCFTWQPHGSQFTINEEVPENCLIIKIKQPEKLDKNEVLKALGFDKSWITVSQKLKEK</sequence>
<comment type="caution">
    <text evidence="1">The sequence shown here is derived from an EMBL/GenBank/DDBJ whole genome shotgun (WGS) entry which is preliminary data.</text>
</comment>
<dbReference type="RefSeq" id="WP_194310326.1">
    <property type="nucleotide sequence ID" value="NZ_JADHEC010000001.1"/>
</dbReference>
<keyword evidence="2" id="KW-1185">Reference proteome</keyword>
<reference evidence="1" key="1">
    <citation type="submission" date="2020-11" db="EMBL/GenBank/DDBJ databases">
        <title>Genome of Flavobacterium soyangense.</title>
        <authorList>
            <person name="Liu Q."/>
            <person name="Xin Y.-H."/>
        </authorList>
    </citation>
    <scope>NUCLEOTIDE SEQUENCE</scope>
    <source>
        <strain evidence="1">CGMCC 1.13493</strain>
    </source>
</reference>
<dbReference type="Proteomes" id="UP000646211">
    <property type="component" value="Unassembled WGS sequence"/>
</dbReference>
<organism evidence="1 2">
    <name type="scientific">Flavobacterium soyangense</name>
    <dbReference type="NCBI Taxonomy" id="2023265"/>
    <lineage>
        <taxon>Bacteria</taxon>
        <taxon>Pseudomonadati</taxon>
        <taxon>Bacteroidota</taxon>
        <taxon>Flavobacteriia</taxon>
        <taxon>Flavobacteriales</taxon>
        <taxon>Flavobacteriaceae</taxon>
        <taxon>Flavobacterium</taxon>
    </lineage>
</organism>
<accession>A0A930U973</accession>
<protein>
    <submittedName>
        <fullName evidence="1">Uncharacterized protein</fullName>
    </submittedName>
</protein>
<gene>
    <name evidence="1" type="ORF">IR213_00355</name>
</gene>
<dbReference type="AlphaFoldDB" id="A0A930U973"/>
<name>A0A930U973_9FLAO</name>
<dbReference type="EMBL" id="JADHEC010000001">
    <property type="protein sequence ID" value="MBF2707051.1"/>
    <property type="molecule type" value="Genomic_DNA"/>
</dbReference>